<dbReference type="EMBL" id="JAEMHL010000018">
    <property type="protein sequence ID" value="MBJ6752551.1"/>
    <property type="molecule type" value="Genomic_DNA"/>
</dbReference>
<dbReference type="Pfam" id="PF00590">
    <property type="entry name" value="TP_methylase"/>
    <property type="match status" value="1"/>
</dbReference>
<feature type="domain" description="CobB/CobQ-like glutamine amidotransferase" evidence="11">
    <location>
        <begin position="526"/>
        <end position="721"/>
    </location>
</feature>
<evidence type="ECO:0000313" key="12">
    <source>
        <dbReference type="EMBL" id="MBJ6752551.1"/>
    </source>
</evidence>
<dbReference type="InterPro" id="IPR006363">
    <property type="entry name" value="Cbl_synth_CobJ/CibH_dom"/>
</dbReference>
<protein>
    <recommendedName>
        <fullName evidence="7">Cobyric acid synthase</fullName>
    </recommendedName>
</protein>
<evidence type="ECO:0000256" key="5">
    <source>
        <dbReference type="ARBA" id="ARBA00022691"/>
    </source>
</evidence>
<dbReference type="SUPFAM" id="SSF52540">
    <property type="entry name" value="P-loop containing nucleoside triphosphate hydrolases"/>
    <property type="match status" value="1"/>
</dbReference>
<dbReference type="InterPro" id="IPR014776">
    <property type="entry name" value="4pyrrole_Mease_sub2"/>
</dbReference>
<comment type="pathway">
    <text evidence="1 7">Cofactor biosynthesis; adenosylcobalamin biosynthesis.</text>
</comment>
<evidence type="ECO:0000256" key="6">
    <source>
        <dbReference type="ARBA" id="ARBA00022962"/>
    </source>
</evidence>
<dbReference type="PANTHER" id="PTHR21343">
    <property type="entry name" value="DETHIOBIOTIN SYNTHETASE"/>
    <property type="match status" value="1"/>
</dbReference>
<dbReference type="InterPro" id="IPR029062">
    <property type="entry name" value="Class_I_gatase-like"/>
</dbReference>
<feature type="region of interest" description="Disordered" evidence="8">
    <location>
        <begin position="243"/>
        <end position="267"/>
    </location>
</feature>
<dbReference type="Gene3D" id="3.40.1010.10">
    <property type="entry name" value="Cobalt-precorrin-4 Transmethylase, Domain 1"/>
    <property type="match status" value="1"/>
</dbReference>
<dbReference type="SUPFAM" id="SSF52317">
    <property type="entry name" value="Class I glutamine amidotransferase-like"/>
    <property type="match status" value="1"/>
</dbReference>
<keyword evidence="3" id="KW-0489">Methyltransferase</keyword>
<keyword evidence="6 7" id="KW-0315">Glutamine amidotransferase</keyword>
<dbReference type="HAMAP" id="MF_00028">
    <property type="entry name" value="CobQ"/>
    <property type="match status" value="1"/>
</dbReference>
<sequence length="820" mass="87054">MSKLYVVGIGPGGLNHMTIEARQAIEDADVIVGYQAYLDFIQPLLAGKILYSSGMMREVERCSQALTIAASGKTVALVSSGDAGIYGMAGLALELADEPDAPEGVEVVVIPGVSAVQAAASVLGAPLMHDFAVISLSDLLTPLDKIRQRLRAAAEADFVVALYNPRSKGRTTQIEEAAAILIAARGPQVPVGIVRNACRDGEERIVTTLGDMLNHPIDMFSIVIVGNASTRLCKDGRIVTPRGYATRGESQNPNRRKRGTGAHADAPSTDPHAVMFCGTGSDVGKSVLTAGFCRILKRHGLSVAPFKSQNMALNSAVTPEGGEIGRAQGVQAEACGIPPHTDMNPILLKPNSDTGSQVIVQGKVVRNMGVKEYNAYKPEAFLKVRESFQRLRECFSFIVMEGAGSIAEINLREHDIANLKVAAMAGAPVILVADIDRGGVFAQIVGTLELLTPEEKALVQGVIINKFRGDVSLLDSGIEYVERRTGVPVLGVLPWFKGLALPEEDSVALQKKPAAPKGLRSAEKLRVGVVRLPRISNYTDFSVLEAEPDVDLYYIHSPWLVETMDLVIIPGTKSTIADLVAIKEQGIADALCRYQGPVVGICGGYQMLGATVNDPDRVESGLESTEGLGLLDVVTTMLKEKQTHQAEGELLPAGLGVAPGCSAAVAGYEIHMGESVLGSGASPFARISSRSGADTDLEDGAVSADGRVFGTYLHGIFDNHAFRTGFLNRIRRQKGIPERAEAALAPDPFDELAVHMEKHLDLERIFQICGISPRRVPPPQPSPSGGGSHAALAVQENRQEPILLPPEGGGREGGSEPTLA</sequence>
<evidence type="ECO:0000259" key="11">
    <source>
        <dbReference type="Pfam" id="PF07685"/>
    </source>
</evidence>
<dbReference type="CDD" id="cd01750">
    <property type="entry name" value="GATase1_CobQ"/>
    <property type="match status" value="1"/>
</dbReference>
<evidence type="ECO:0000259" key="10">
    <source>
        <dbReference type="Pfam" id="PF01656"/>
    </source>
</evidence>
<reference evidence="12 13" key="1">
    <citation type="submission" date="2020-12" db="EMBL/GenBank/DDBJ databases">
        <title>Geomonas sp. Red421, isolated from paddy soil.</title>
        <authorList>
            <person name="Xu Z."/>
            <person name="Zhang Z."/>
            <person name="Masuda Y."/>
            <person name="Itoh H."/>
            <person name="Senoo K."/>
        </authorList>
    </citation>
    <scope>NUCLEOTIDE SEQUENCE [LARGE SCALE GENOMIC DNA]</scope>
    <source>
        <strain evidence="12 13">Red421</strain>
    </source>
</reference>
<feature type="region of interest" description="Disordered" evidence="8">
    <location>
        <begin position="773"/>
        <end position="820"/>
    </location>
</feature>
<dbReference type="PROSITE" id="PS51273">
    <property type="entry name" value="GATASE_TYPE_1"/>
    <property type="match status" value="1"/>
</dbReference>
<evidence type="ECO:0000259" key="9">
    <source>
        <dbReference type="Pfam" id="PF00590"/>
    </source>
</evidence>
<dbReference type="RefSeq" id="WP_199390961.1">
    <property type="nucleotide sequence ID" value="NZ_JAEMHL010000018.1"/>
</dbReference>
<evidence type="ECO:0000256" key="8">
    <source>
        <dbReference type="SAM" id="MobiDB-lite"/>
    </source>
</evidence>
<dbReference type="Gene3D" id="3.30.950.10">
    <property type="entry name" value="Methyltransferase, Cobalt-precorrin-4 Transmethylase, Domain 2"/>
    <property type="match status" value="1"/>
</dbReference>
<name>A0ABS0YJR4_9BACT</name>
<feature type="active site" description="Nucleophile" evidence="7">
    <location>
        <position position="602"/>
    </location>
</feature>
<evidence type="ECO:0000256" key="7">
    <source>
        <dbReference type="HAMAP-Rule" id="MF_00028"/>
    </source>
</evidence>
<dbReference type="Proteomes" id="UP000614714">
    <property type="component" value="Unassembled WGS sequence"/>
</dbReference>
<dbReference type="Pfam" id="PF07685">
    <property type="entry name" value="GATase_3"/>
    <property type="match status" value="1"/>
</dbReference>
<dbReference type="PANTHER" id="PTHR21343:SF1">
    <property type="entry name" value="COBYRIC ACID SYNTHASE"/>
    <property type="match status" value="1"/>
</dbReference>
<comment type="function">
    <text evidence="7">Catalyzes amidations at positions B, D, E, and G on adenosylcobyrinic A,C-diamide. NH(2) groups are provided by glutamine, and one molecule of ATP is hydrogenolyzed for each amidation.</text>
</comment>
<dbReference type="InterPro" id="IPR000878">
    <property type="entry name" value="4pyrrol_Mease"/>
</dbReference>
<evidence type="ECO:0000313" key="13">
    <source>
        <dbReference type="Proteomes" id="UP000614714"/>
    </source>
</evidence>
<dbReference type="InterPro" id="IPR033949">
    <property type="entry name" value="CobQ_GATase1"/>
</dbReference>
<evidence type="ECO:0000256" key="2">
    <source>
        <dbReference type="ARBA" id="ARBA00022573"/>
    </source>
</evidence>
<dbReference type="InterPro" id="IPR035996">
    <property type="entry name" value="4pyrrol_Methylase_sf"/>
</dbReference>
<dbReference type="InterPro" id="IPR002586">
    <property type="entry name" value="CobQ/CobB/MinD/ParA_Nub-bd_dom"/>
</dbReference>
<dbReference type="Gene3D" id="3.40.50.880">
    <property type="match status" value="1"/>
</dbReference>
<feature type="domain" description="CobQ/CobB/MinD/ParA nucleotide binding" evidence="10">
    <location>
        <begin position="274"/>
        <end position="500"/>
    </location>
</feature>
<accession>A0ABS0YJR4</accession>
<dbReference type="InterPro" id="IPR027417">
    <property type="entry name" value="P-loop_NTPase"/>
</dbReference>
<keyword evidence="2 7" id="KW-0169">Cobalamin biosynthesis</keyword>
<dbReference type="NCBIfam" id="NF001989">
    <property type="entry name" value="PRK00784.1"/>
    <property type="match status" value="1"/>
</dbReference>
<comment type="caution">
    <text evidence="12">The sequence shown here is derived from an EMBL/GenBank/DDBJ whole genome shotgun (WGS) entry which is preliminary data.</text>
</comment>
<dbReference type="InterPro" id="IPR011698">
    <property type="entry name" value="GATase_3"/>
</dbReference>
<feature type="domain" description="Tetrapyrrole methylase" evidence="9">
    <location>
        <begin position="3"/>
        <end position="212"/>
    </location>
</feature>
<dbReference type="NCBIfam" id="TIGR01466">
    <property type="entry name" value="cobJ_cbiH"/>
    <property type="match status" value="1"/>
</dbReference>
<dbReference type="PROSITE" id="PS51274">
    <property type="entry name" value="GATASE_COBBQ"/>
    <property type="match status" value="1"/>
</dbReference>
<comment type="similarity">
    <text evidence="7">Belongs to the CobB/CobQ family. CobQ subfamily.</text>
</comment>
<keyword evidence="13" id="KW-1185">Reference proteome</keyword>
<dbReference type="InterPro" id="IPR047045">
    <property type="entry name" value="CobQ_N"/>
</dbReference>
<evidence type="ECO:0000256" key="3">
    <source>
        <dbReference type="ARBA" id="ARBA00022603"/>
    </source>
</evidence>
<dbReference type="CDD" id="cd11646">
    <property type="entry name" value="Precorrin_3B_C17_MT"/>
    <property type="match status" value="1"/>
</dbReference>
<organism evidence="12 13">
    <name type="scientific">Geomonas anaerohicana</name>
    <dbReference type="NCBI Taxonomy" id="2798583"/>
    <lineage>
        <taxon>Bacteria</taxon>
        <taxon>Pseudomonadati</taxon>
        <taxon>Thermodesulfobacteriota</taxon>
        <taxon>Desulfuromonadia</taxon>
        <taxon>Geobacterales</taxon>
        <taxon>Geobacteraceae</taxon>
        <taxon>Geomonas</taxon>
    </lineage>
</organism>
<dbReference type="InterPro" id="IPR014777">
    <property type="entry name" value="4pyrrole_Mease_sub1"/>
</dbReference>
<dbReference type="InterPro" id="IPR004459">
    <property type="entry name" value="CobQ_synth"/>
</dbReference>
<dbReference type="SUPFAM" id="SSF53790">
    <property type="entry name" value="Tetrapyrrole methylase"/>
    <property type="match status" value="1"/>
</dbReference>
<evidence type="ECO:0000256" key="4">
    <source>
        <dbReference type="ARBA" id="ARBA00022679"/>
    </source>
</evidence>
<evidence type="ECO:0000256" key="1">
    <source>
        <dbReference type="ARBA" id="ARBA00004953"/>
    </source>
</evidence>
<feature type="active site" evidence="7">
    <location>
        <position position="714"/>
    </location>
</feature>
<dbReference type="CDD" id="cd05389">
    <property type="entry name" value="CobQ_N"/>
    <property type="match status" value="1"/>
</dbReference>
<gene>
    <name evidence="7" type="primary">cobQ</name>
    <name evidence="12" type="ORF">JFN91_20235</name>
</gene>
<proteinExistence type="inferred from homology"/>
<dbReference type="NCBIfam" id="TIGR00313">
    <property type="entry name" value="cobQ"/>
    <property type="match status" value="1"/>
</dbReference>
<keyword evidence="5" id="KW-0949">S-adenosyl-L-methionine</keyword>
<keyword evidence="4" id="KW-0808">Transferase</keyword>
<dbReference type="Gene3D" id="3.40.50.300">
    <property type="entry name" value="P-loop containing nucleotide triphosphate hydrolases"/>
    <property type="match status" value="1"/>
</dbReference>
<dbReference type="Pfam" id="PF01656">
    <property type="entry name" value="CbiA"/>
    <property type="match status" value="1"/>
</dbReference>